<dbReference type="Pfam" id="PF01268">
    <property type="entry name" value="FTHFS"/>
    <property type="match status" value="1"/>
</dbReference>
<dbReference type="Gene3D" id="3.10.410.10">
    <property type="entry name" value="Formyltetrahydrofolate synthetase, domain 3"/>
    <property type="match status" value="1"/>
</dbReference>
<reference evidence="5" key="2">
    <citation type="journal article" date="2014" name="ISME J.">
        <title>Microbial stratification in low pH oxic and suboxic macroscopic growths along an acid mine drainage.</title>
        <authorList>
            <person name="Mendez-Garcia C."/>
            <person name="Mesa V."/>
            <person name="Sprenger R.R."/>
            <person name="Richter M."/>
            <person name="Diez M.S."/>
            <person name="Solano J."/>
            <person name="Bargiela R."/>
            <person name="Golyshina O.V."/>
            <person name="Manteca A."/>
            <person name="Ramos J.L."/>
            <person name="Gallego J.R."/>
            <person name="Llorente I."/>
            <person name="Martins Dos Santos V.A."/>
            <person name="Jensen O.N."/>
            <person name="Pelaez A.I."/>
            <person name="Sanchez J."/>
            <person name="Ferrer M."/>
        </authorList>
    </citation>
    <scope>NUCLEOTIDE SEQUENCE</scope>
</reference>
<protein>
    <submittedName>
        <fullName evidence="5">Formate--tetrahydrofolate ligase</fullName>
    </submittedName>
</protein>
<gene>
    <name evidence="5" type="ORF">B2A_13786</name>
</gene>
<evidence type="ECO:0000256" key="3">
    <source>
        <dbReference type="ARBA" id="ARBA00022741"/>
    </source>
</evidence>
<dbReference type="GO" id="GO:0006730">
    <property type="term" value="P:one-carbon metabolic process"/>
    <property type="evidence" value="ECO:0007669"/>
    <property type="project" value="UniProtKB-KW"/>
</dbReference>
<reference evidence="5" key="1">
    <citation type="submission" date="2013-08" db="EMBL/GenBank/DDBJ databases">
        <authorList>
            <person name="Mendez C."/>
            <person name="Richter M."/>
            <person name="Ferrer M."/>
            <person name="Sanchez J."/>
        </authorList>
    </citation>
    <scope>NUCLEOTIDE SEQUENCE</scope>
</reference>
<organism evidence="5">
    <name type="scientific">mine drainage metagenome</name>
    <dbReference type="NCBI Taxonomy" id="410659"/>
    <lineage>
        <taxon>unclassified sequences</taxon>
        <taxon>metagenomes</taxon>
        <taxon>ecological metagenomes</taxon>
    </lineage>
</organism>
<keyword evidence="1" id="KW-0554">One-carbon metabolism</keyword>
<keyword evidence="4" id="KW-0067">ATP-binding</keyword>
<evidence type="ECO:0000313" key="5">
    <source>
        <dbReference type="EMBL" id="EQD31230.1"/>
    </source>
</evidence>
<evidence type="ECO:0000256" key="1">
    <source>
        <dbReference type="ARBA" id="ARBA00022563"/>
    </source>
</evidence>
<feature type="non-terminal residue" evidence="5">
    <location>
        <position position="1"/>
    </location>
</feature>
<dbReference type="GO" id="GO:0005524">
    <property type="term" value="F:ATP binding"/>
    <property type="evidence" value="ECO:0007669"/>
    <property type="project" value="UniProtKB-KW"/>
</dbReference>
<proteinExistence type="predicted"/>
<dbReference type="EMBL" id="AUZZ01009993">
    <property type="protein sequence ID" value="EQD31230.1"/>
    <property type="molecule type" value="Genomic_DNA"/>
</dbReference>
<accession>T0ZN58</accession>
<keyword evidence="2 5" id="KW-0436">Ligase</keyword>
<evidence type="ECO:0000256" key="2">
    <source>
        <dbReference type="ARBA" id="ARBA00022598"/>
    </source>
</evidence>
<name>T0ZN58_9ZZZZ</name>
<sequence>QFPDDCEADLKAVADFCADRRVAAARSLGFAEGGEGAEVLGEVTLQSLDGGRRSRPIYQITDPLPDKIDAVVRGMYGGEGAEFSPEAMEERSSGLLEGTEKFPVCLAKTPLSLTDDPKRLGRPRGFRVQVKALVPAAGAGYLVALLGKIETMPGLPGEPKAFEIRLGADGTVVGVS</sequence>
<comment type="caution">
    <text evidence="5">The sequence shown here is derived from an EMBL/GenBank/DDBJ whole genome shotgun (WGS) entry which is preliminary data.</text>
</comment>
<dbReference type="GO" id="GO:0004329">
    <property type="term" value="F:formate-tetrahydrofolate ligase activity"/>
    <property type="evidence" value="ECO:0007669"/>
    <property type="project" value="InterPro"/>
</dbReference>
<dbReference type="InterPro" id="IPR027417">
    <property type="entry name" value="P-loop_NTPase"/>
</dbReference>
<dbReference type="SUPFAM" id="SSF52540">
    <property type="entry name" value="P-loop containing nucleoside triphosphate hydrolases"/>
    <property type="match status" value="1"/>
</dbReference>
<evidence type="ECO:0000256" key="4">
    <source>
        <dbReference type="ARBA" id="ARBA00022840"/>
    </source>
</evidence>
<dbReference type="InterPro" id="IPR000559">
    <property type="entry name" value="Formate_THF_ligase"/>
</dbReference>
<dbReference type="AlphaFoldDB" id="T0ZN58"/>
<keyword evidence="3" id="KW-0547">Nucleotide-binding</keyword>